<proteinExistence type="predicted"/>
<protein>
    <submittedName>
        <fullName evidence="2">Uncharacterized protein</fullName>
    </submittedName>
</protein>
<organism evidence="1 2">
    <name type="scientific">Panagrolaimus sp. PS1159</name>
    <dbReference type="NCBI Taxonomy" id="55785"/>
    <lineage>
        <taxon>Eukaryota</taxon>
        <taxon>Metazoa</taxon>
        <taxon>Ecdysozoa</taxon>
        <taxon>Nematoda</taxon>
        <taxon>Chromadorea</taxon>
        <taxon>Rhabditida</taxon>
        <taxon>Tylenchina</taxon>
        <taxon>Panagrolaimomorpha</taxon>
        <taxon>Panagrolaimoidea</taxon>
        <taxon>Panagrolaimidae</taxon>
        <taxon>Panagrolaimus</taxon>
    </lineage>
</organism>
<name>A0AC35GPY8_9BILA</name>
<dbReference type="Proteomes" id="UP000887580">
    <property type="component" value="Unplaced"/>
</dbReference>
<reference evidence="2" key="1">
    <citation type="submission" date="2022-11" db="UniProtKB">
        <authorList>
            <consortium name="WormBaseParasite"/>
        </authorList>
    </citation>
    <scope>IDENTIFICATION</scope>
</reference>
<evidence type="ECO:0000313" key="2">
    <source>
        <dbReference type="WBParaSite" id="PS1159_v2.g7581.t1"/>
    </source>
</evidence>
<accession>A0AC35GPY8</accession>
<sequence>MWWSCSRETTRGMYEVTNQPLSGEPDPEAGIANSKRSDEASGQPLLTAFVSRGSIKAKTPPKVDALPKSNSSEENGEMSSESFPSQRWPVIFNSKDTAYDELTPAPAQAPSSTYAASGLN</sequence>
<evidence type="ECO:0000313" key="1">
    <source>
        <dbReference type="Proteomes" id="UP000887580"/>
    </source>
</evidence>
<dbReference type="WBParaSite" id="PS1159_v2.g7581.t1">
    <property type="protein sequence ID" value="PS1159_v2.g7581.t1"/>
    <property type="gene ID" value="PS1159_v2.g7581"/>
</dbReference>